<keyword evidence="1" id="KW-0813">Transport</keyword>
<dbReference type="EMBL" id="JBHTMO010000030">
    <property type="protein sequence ID" value="MFD1393779.1"/>
    <property type="molecule type" value="Genomic_DNA"/>
</dbReference>
<evidence type="ECO:0000256" key="3">
    <source>
        <dbReference type="ARBA" id="ARBA00022840"/>
    </source>
</evidence>
<dbReference type="InterPro" id="IPR027417">
    <property type="entry name" value="P-loop_NTPase"/>
</dbReference>
<dbReference type="GO" id="GO:0005524">
    <property type="term" value="F:ATP binding"/>
    <property type="evidence" value="ECO:0007669"/>
    <property type="project" value="UniProtKB-KW"/>
</dbReference>
<dbReference type="CDD" id="cd03255">
    <property type="entry name" value="ABC_MJ0796_LolCDE_FtsE"/>
    <property type="match status" value="1"/>
</dbReference>
<evidence type="ECO:0000256" key="2">
    <source>
        <dbReference type="ARBA" id="ARBA00022741"/>
    </source>
</evidence>
<dbReference type="PANTHER" id="PTHR24220">
    <property type="entry name" value="IMPORT ATP-BINDING PROTEIN"/>
    <property type="match status" value="1"/>
</dbReference>
<protein>
    <submittedName>
        <fullName evidence="6">ABC transporter ATP-binding protein</fullName>
    </submittedName>
</protein>
<accession>A0ABW4B9V1</accession>
<reference evidence="7" key="1">
    <citation type="journal article" date="2019" name="Int. J. Syst. Evol. Microbiol.">
        <title>The Global Catalogue of Microorganisms (GCM) 10K type strain sequencing project: providing services to taxonomists for standard genome sequencing and annotation.</title>
        <authorList>
            <consortium name="The Broad Institute Genomics Platform"/>
            <consortium name="The Broad Institute Genome Sequencing Center for Infectious Disease"/>
            <person name="Wu L."/>
            <person name="Ma J."/>
        </authorList>
    </citation>
    <scope>NUCLEOTIDE SEQUENCE [LARGE SCALE GENOMIC DNA]</scope>
    <source>
        <strain evidence="7">CCM 8911</strain>
    </source>
</reference>
<keyword evidence="3 6" id="KW-0067">ATP-binding</keyword>
<dbReference type="InterPro" id="IPR003439">
    <property type="entry name" value="ABC_transporter-like_ATP-bd"/>
</dbReference>
<evidence type="ECO:0000313" key="6">
    <source>
        <dbReference type="EMBL" id="MFD1393779.1"/>
    </source>
</evidence>
<dbReference type="Proteomes" id="UP001597249">
    <property type="component" value="Unassembled WGS sequence"/>
</dbReference>
<dbReference type="PANTHER" id="PTHR24220:SF674">
    <property type="entry name" value="BACITRACIN EXPORT ATP-BINDING PROTEIN BCEA"/>
    <property type="match status" value="1"/>
</dbReference>
<comment type="caution">
    <text evidence="6">The sequence shown here is derived from an EMBL/GenBank/DDBJ whole genome shotgun (WGS) entry which is preliminary data.</text>
</comment>
<gene>
    <name evidence="6" type="ORF">ACFQ3L_09395</name>
</gene>
<keyword evidence="7" id="KW-1185">Reference proteome</keyword>
<evidence type="ECO:0000259" key="5">
    <source>
        <dbReference type="PROSITE" id="PS50893"/>
    </source>
</evidence>
<dbReference type="InterPro" id="IPR017911">
    <property type="entry name" value="MacB-like_ATP-bd"/>
</dbReference>
<keyword evidence="2" id="KW-0547">Nucleotide-binding</keyword>
<dbReference type="Gene3D" id="3.40.50.300">
    <property type="entry name" value="P-loop containing nucleotide triphosphate hydrolases"/>
    <property type="match status" value="1"/>
</dbReference>
<organism evidence="6 7">
    <name type="scientific">Lacticaseibacillus jixianensis</name>
    <dbReference type="NCBI Taxonomy" id="2486012"/>
    <lineage>
        <taxon>Bacteria</taxon>
        <taxon>Bacillati</taxon>
        <taxon>Bacillota</taxon>
        <taxon>Bacilli</taxon>
        <taxon>Lactobacillales</taxon>
        <taxon>Lactobacillaceae</taxon>
        <taxon>Lacticaseibacillus</taxon>
    </lineage>
</organism>
<proteinExistence type="predicted"/>
<evidence type="ECO:0000256" key="1">
    <source>
        <dbReference type="ARBA" id="ARBA00022448"/>
    </source>
</evidence>
<feature type="region of interest" description="Disordered" evidence="4">
    <location>
        <begin position="251"/>
        <end position="272"/>
    </location>
</feature>
<feature type="domain" description="ABC transporter" evidence="5">
    <location>
        <begin position="4"/>
        <end position="244"/>
    </location>
</feature>
<sequence length="272" mass="29231">MPILELKNVAKTYHTRFNANAVQALTDISLSVEAGEYVAIMGESGSGKSTLLNLIAALDKPTAGSIDLNGTELSTIPESRAAKFRREHLGFVFQDFNLLDTFNVKDNILLPLVLSKTPVPAMEKRVLALAPQLGLADKLTKFPYELSGGQQQRVAAARALITDPALLLADEPTGALDSHTADELLTLFGKLNQAGQTILMVTHSAVAASHAQRVLFIRDGRLFHQLYRGDLSQDELLVKISDTMTAMLAKQTPTQAGKTASADAAHTGKEAD</sequence>
<dbReference type="Pfam" id="PF00005">
    <property type="entry name" value="ABC_tran"/>
    <property type="match status" value="1"/>
</dbReference>
<name>A0ABW4B9V1_9LACO</name>
<evidence type="ECO:0000313" key="7">
    <source>
        <dbReference type="Proteomes" id="UP001597249"/>
    </source>
</evidence>
<dbReference type="PROSITE" id="PS50893">
    <property type="entry name" value="ABC_TRANSPORTER_2"/>
    <property type="match status" value="1"/>
</dbReference>
<dbReference type="InterPro" id="IPR003593">
    <property type="entry name" value="AAA+_ATPase"/>
</dbReference>
<dbReference type="RefSeq" id="WP_125585928.1">
    <property type="nucleotide sequence ID" value="NZ_JBHTMO010000030.1"/>
</dbReference>
<dbReference type="SUPFAM" id="SSF52540">
    <property type="entry name" value="P-loop containing nucleoside triphosphate hydrolases"/>
    <property type="match status" value="1"/>
</dbReference>
<evidence type="ECO:0000256" key="4">
    <source>
        <dbReference type="SAM" id="MobiDB-lite"/>
    </source>
</evidence>
<dbReference type="InterPro" id="IPR015854">
    <property type="entry name" value="ABC_transpr_LolD-like"/>
</dbReference>
<dbReference type="SMART" id="SM00382">
    <property type="entry name" value="AAA"/>
    <property type="match status" value="1"/>
</dbReference>